<dbReference type="SMART" id="SM00387">
    <property type="entry name" value="HATPase_c"/>
    <property type="match status" value="1"/>
</dbReference>
<evidence type="ECO:0000256" key="1">
    <source>
        <dbReference type="ARBA" id="ARBA00000085"/>
    </source>
</evidence>
<dbReference type="InterPro" id="IPR036097">
    <property type="entry name" value="HisK_dim/P_sf"/>
</dbReference>
<comment type="catalytic activity">
    <reaction evidence="1">
        <text>ATP + protein L-histidine = ADP + protein N-phospho-L-histidine.</text>
        <dbReference type="EC" id="2.7.13.3"/>
    </reaction>
</comment>
<evidence type="ECO:0000256" key="10">
    <source>
        <dbReference type="SAM" id="Phobius"/>
    </source>
</evidence>
<organism evidence="13 14">
    <name type="scientific">Tahibacter amnicola</name>
    <dbReference type="NCBI Taxonomy" id="2976241"/>
    <lineage>
        <taxon>Bacteria</taxon>
        <taxon>Pseudomonadati</taxon>
        <taxon>Pseudomonadota</taxon>
        <taxon>Gammaproteobacteria</taxon>
        <taxon>Lysobacterales</taxon>
        <taxon>Rhodanobacteraceae</taxon>
        <taxon>Tahibacter</taxon>
    </lineage>
</organism>
<dbReference type="GO" id="GO:0016301">
    <property type="term" value="F:kinase activity"/>
    <property type="evidence" value="ECO:0007669"/>
    <property type="project" value="UniProtKB-KW"/>
</dbReference>
<keyword evidence="8 10" id="KW-1133">Transmembrane helix</keyword>
<evidence type="ECO:0000259" key="12">
    <source>
        <dbReference type="PROSITE" id="PS50885"/>
    </source>
</evidence>
<dbReference type="InterPro" id="IPR003661">
    <property type="entry name" value="HisK_dim/P_dom"/>
</dbReference>
<dbReference type="Gene3D" id="6.10.340.10">
    <property type="match status" value="1"/>
</dbReference>
<keyword evidence="9" id="KW-0902">Two-component regulatory system</keyword>
<evidence type="ECO:0000313" key="14">
    <source>
        <dbReference type="Proteomes" id="UP001064632"/>
    </source>
</evidence>
<keyword evidence="10" id="KW-0472">Membrane</keyword>
<dbReference type="CDD" id="cd00082">
    <property type="entry name" value="HisKA"/>
    <property type="match status" value="1"/>
</dbReference>
<dbReference type="PROSITE" id="PS50885">
    <property type="entry name" value="HAMP"/>
    <property type="match status" value="1"/>
</dbReference>
<dbReference type="InterPro" id="IPR003594">
    <property type="entry name" value="HATPase_dom"/>
</dbReference>
<evidence type="ECO:0000259" key="11">
    <source>
        <dbReference type="PROSITE" id="PS50109"/>
    </source>
</evidence>
<dbReference type="PANTHER" id="PTHR45436">
    <property type="entry name" value="SENSOR HISTIDINE KINASE YKOH"/>
    <property type="match status" value="1"/>
</dbReference>
<evidence type="ECO:0000256" key="5">
    <source>
        <dbReference type="ARBA" id="ARBA00022679"/>
    </source>
</evidence>
<keyword evidence="14" id="KW-1185">Reference proteome</keyword>
<evidence type="ECO:0000256" key="7">
    <source>
        <dbReference type="ARBA" id="ARBA00022777"/>
    </source>
</evidence>
<name>A0ABY6BFH8_9GAMM</name>
<dbReference type="Gene3D" id="1.10.287.130">
    <property type="match status" value="1"/>
</dbReference>
<dbReference type="SMART" id="SM00388">
    <property type="entry name" value="HisKA"/>
    <property type="match status" value="1"/>
</dbReference>
<dbReference type="InterPro" id="IPR036890">
    <property type="entry name" value="HATPase_C_sf"/>
</dbReference>
<dbReference type="Proteomes" id="UP001064632">
    <property type="component" value="Chromosome"/>
</dbReference>
<evidence type="ECO:0000256" key="6">
    <source>
        <dbReference type="ARBA" id="ARBA00022692"/>
    </source>
</evidence>
<feature type="domain" description="HAMP" evidence="12">
    <location>
        <begin position="134"/>
        <end position="186"/>
    </location>
</feature>
<dbReference type="EC" id="2.7.13.3" evidence="3"/>
<evidence type="ECO:0000256" key="2">
    <source>
        <dbReference type="ARBA" id="ARBA00004370"/>
    </source>
</evidence>
<keyword evidence="6 10" id="KW-0812">Transmembrane</keyword>
<reference evidence="13" key="1">
    <citation type="submission" date="2022-09" db="EMBL/GenBank/DDBJ databases">
        <title>Tahibacter sp. nov., isolated from a fresh water.</title>
        <authorList>
            <person name="Baek J.H."/>
            <person name="Lee J.K."/>
            <person name="Kim J.M."/>
            <person name="Jeon C.O."/>
        </authorList>
    </citation>
    <scope>NUCLEOTIDE SEQUENCE</scope>
    <source>
        <strain evidence="13">W38</strain>
    </source>
</reference>
<dbReference type="RefSeq" id="WP_261695740.1">
    <property type="nucleotide sequence ID" value="NZ_CP104694.1"/>
</dbReference>
<dbReference type="InterPro" id="IPR005467">
    <property type="entry name" value="His_kinase_dom"/>
</dbReference>
<keyword evidence="7 13" id="KW-0418">Kinase</keyword>
<accession>A0ABY6BFH8</accession>
<dbReference type="InterPro" id="IPR050428">
    <property type="entry name" value="TCS_sensor_his_kinase"/>
</dbReference>
<dbReference type="Pfam" id="PF02518">
    <property type="entry name" value="HATPase_c"/>
    <property type="match status" value="1"/>
</dbReference>
<comment type="subcellular location">
    <subcellularLocation>
        <location evidence="2">Membrane</location>
    </subcellularLocation>
</comment>
<dbReference type="EMBL" id="CP104694">
    <property type="protein sequence ID" value="UXI68781.1"/>
    <property type="molecule type" value="Genomic_DNA"/>
</dbReference>
<dbReference type="PROSITE" id="PS50109">
    <property type="entry name" value="HIS_KIN"/>
    <property type="match status" value="1"/>
</dbReference>
<dbReference type="SUPFAM" id="SSF55874">
    <property type="entry name" value="ATPase domain of HSP90 chaperone/DNA topoisomerase II/histidine kinase"/>
    <property type="match status" value="1"/>
</dbReference>
<evidence type="ECO:0000256" key="3">
    <source>
        <dbReference type="ARBA" id="ARBA00012438"/>
    </source>
</evidence>
<evidence type="ECO:0000256" key="9">
    <source>
        <dbReference type="ARBA" id="ARBA00023012"/>
    </source>
</evidence>
<feature type="domain" description="Histidine kinase" evidence="11">
    <location>
        <begin position="194"/>
        <end position="399"/>
    </location>
</feature>
<evidence type="ECO:0000256" key="8">
    <source>
        <dbReference type="ARBA" id="ARBA00022989"/>
    </source>
</evidence>
<dbReference type="Gene3D" id="3.30.565.10">
    <property type="entry name" value="Histidine kinase-like ATPase, C-terminal domain"/>
    <property type="match status" value="1"/>
</dbReference>
<proteinExistence type="predicted"/>
<keyword evidence="5" id="KW-0808">Transferase</keyword>
<evidence type="ECO:0000256" key="4">
    <source>
        <dbReference type="ARBA" id="ARBA00022553"/>
    </source>
</evidence>
<gene>
    <name evidence="13" type="ORF">N4264_03765</name>
</gene>
<dbReference type="Pfam" id="PF00512">
    <property type="entry name" value="HisKA"/>
    <property type="match status" value="1"/>
</dbReference>
<feature type="transmembrane region" description="Helical" evidence="10">
    <location>
        <begin position="110"/>
        <end position="130"/>
    </location>
</feature>
<keyword evidence="4" id="KW-0597">Phosphoprotein</keyword>
<evidence type="ECO:0000313" key="13">
    <source>
        <dbReference type="EMBL" id="UXI68781.1"/>
    </source>
</evidence>
<sequence>MSALYTRRATENALVNDQLRRDVDSMVDQVRTDPSRLPGTSILEAWTFSQRTSYKIPLAWQKLPTGVHDISETSPDGKATHYKLAVRRSDDILGFIRYDASREELTSRRINAILLLSVVLFTILSFAIGASSASRVISPVLELAQRLRGAHSEKNEPLAPSFADDEVGELATALDSYATRLTQLTERDKAFNADVSHELRTPLTIISSTAELMLGAPELTPKSRERLLRIRRAVSQCTELTETLLLLSRSERAPPDNGVLTNVTQVARQVVEIHRETLSNKPVEMLLIEDAQPDVFMPATVLSVALNNLIGNACRYTQTGTITVRITADGVRVEDSGPGLSVPPEQLFARGVRGVETGKGAGLGLAIVKRLCDLYGWQVSLASREEGGTVAELLYSDRDRARTSRY</sequence>
<dbReference type="InterPro" id="IPR003660">
    <property type="entry name" value="HAMP_dom"/>
</dbReference>
<dbReference type="SUPFAM" id="SSF47384">
    <property type="entry name" value="Homodimeric domain of signal transducing histidine kinase"/>
    <property type="match status" value="1"/>
</dbReference>
<protein>
    <recommendedName>
        <fullName evidence="3">histidine kinase</fullName>
        <ecNumber evidence="3">2.7.13.3</ecNumber>
    </recommendedName>
</protein>
<dbReference type="PANTHER" id="PTHR45436:SF16">
    <property type="entry name" value="HISTIDINE KINASE"/>
    <property type="match status" value="1"/>
</dbReference>